<accession>A0A8J2L2L9</accession>
<evidence type="ECO:0000256" key="2">
    <source>
        <dbReference type="PROSITE-ProRule" id="PRU01211"/>
    </source>
</evidence>
<organism evidence="4 5">
    <name type="scientific">Allacma fusca</name>
    <dbReference type="NCBI Taxonomy" id="39272"/>
    <lineage>
        <taxon>Eukaryota</taxon>
        <taxon>Metazoa</taxon>
        <taxon>Ecdysozoa</taxon>
        <taxon>Arthropoda</taxon>
        <taxon>Hexapoda</taxon>
        <taxon>Collembola</taxon>
        <taxon>Symphypleona</taxon>
        <taxon>Sminthuridae</taxon>
        <taxon>Allacma</taxon>
    </lineage>
</organism>
<dbReference type="GO" id="GO:0004222">
    <property type="term" value="F:metalloendopeptidase activity"/>
    <property type="evidence" value="ECO:0007669"/>
    <property type="project" value="InterPro"/>
</dbReference>
<dbReference type="EMBL" id="CAJVCH010534575">
    <property type="protein sequence ID" value="CAG7825006.1"/>
    <property type="molecule type" value="Genomic_DNA"/>
</dbReference>
<dbReference type="PANTHER" id="PTHR10127">
    <property type="entry name" value="DISCOIDIN, CUB, EGF, LAMININ , AND ZINC METALLOPROTEASE DOMAIN CONTAINING"/>
    <property type="match status" value="1"/>
</dbReference>
<proteinExistence type="predicted"/>
<feature type="non-terminal residue" evidence="4">
    <location>
        <position position="1"/>
    </location>
</feature>
<dbReference type="PROSITE" id="PS51864">
    <property type="entry name" value="ASTACIN"/>
    <property type="match status" value="1"/>
</dbReference>
<dbReference type="PANTHER" id="PTHR10127:SF850">
    <property type="entry name" value="METALLOENDOPEPTIDASE"/>
    <property type="match status" value="1"/>
</dbReference>
<evidence type="ECO:0000313" key="4">
    <source>
        <dbReference type="EMBL" id="CAG7825006.1"/>
    </source>
</evidence>
<dbReference type="Proteomes" id="UP000708208">
    <property type="component" value="Unassembled WGS sequence"/>
</dbReference>
<feature type="domain" description="Peptidase M12A" evidence="3">
    <location>
        <begin position="1"/>
        <end position="76"/>
    </location>
</feature>
<dbReference type="Pfam" id="PF01400">
    <property type="entry name" value="Astacin"/>
    <property type="match status" value="1"/>
</dbReference>
<comment type="caution">
    <text evidence="4">The sequence shown here is derived from an EMBL/GenBank/DDBJ whole genome shotgun (WGS) entry which is preliminary data.</text>
</comment>
<comment type="caution">
    <text evidence="2">Lacks conserved residue(s) required for the propagation of feature annotation.</text>
</comment>
<dbReference type="InterPro" id="IPR001506">
    <property type="entry name" value="Peptidase_M12A"/>
</dbReference>
<evidence type="ECO:0000256" key="1">
    <source>
        <dbReference type="ARBA" id="ARBA00001947"/>
    </source>
</evidence>
<dbReference type="AlphaFoldDB" id="A0A8J2L2L9"/>
<name>A0A8J2L2L9_9HEXA</name>
<comment type="cofactor">
    <cofactor evidence="1">
        <name>Zn(2+)</name>
        <dbReference type="ChEBI" id="CHEBI:29105"/>
    </cofactor>
</comment>
<sequence>NRYNFYKYKAHEAFDFGVPYDFDSVMHYPSDAFINAEGRLKGAMSIVPKVYGAKIGQRTHLSQRDALKINRMYRCTN</sequence>
<evidence type="ECO:0000259" key="3">
    <source>
        <dbReference type="PROSITE" id="PS51864"/>
    </source>
</evidence>
<protein>
    <recommendedName>
        <fullName evidence="3">Peptidase M12A domain-containing protein</fullName>
    </recommendedName>
</protein>
<dbReference type="OrthoDB" id="291007at2759"/>
<keyword evidence="5" id="KW-1185">Reference proteome</keyword>
<gene>
    <name evidence="4" type="ORF">AFUS01_LOCUS35132</name>
</gene>
<dbReference type="GO" id="GO:0006508">
    <property type="term" value="P:proteolysis"/>
    <property type="evidence" value="ECO:0007669"/>
    <property type="project" value="InterPro"/>
</dbReference>
<reference evidence="4" key="1">
    <citation type="submission" date="2021-06" db="EMBL/GenBank/DDBJ databases">
        <authorList>
            <person name="Hodson N. C."/>
            <person name="Mongue J. A."/>
            <person name="Jaron S. K."/>
        </authorList>
    </citation>
    <scope>NUCLEOTIDE SEQUENCE</scope>
</reference>
<evidence type="ECO:0000313" key="5">
    <source>
        <dbReference type="Proteomes" id="UP000708208"/>
    </source>
</evidence>